<accession>A0A1G8STH6</accession>
<keyword evidence="2" id="KW-1185">Reference proteome</keyword>
<name>A0A1G8STH6_9EURY</name>
<reference evidence="1 2" key="1">
    <citation type="submission" date="2016-10" db="EMBL/GenBank/DDBJ databases">
        <authorList>
            <person name="de Groot N.N."/>
        </authorList>
    </citation>
    <scope>NUCLEOTIDE SEQUENCE [LARGE SCALE GENOMIC DNA]</scope>
    <source>
        <strain evidence="1 2">IBRC-M10015</strain>
    </source>
</reference>
<dbReference type="RefSeq" id="WP_092699109.1">
    <property type="nucleotide sequence ID" value="NZ_FNFC01000002.1"/>
</dbReference>
<gene>
    <name evidence="1" type="ORF">SAMN05216226_102136</name>
</gene>
<evidence type="ECO:0000313" key="1">
    <source>
        <dbReference type="EMBL" id="SDJ32463.1"/>
    </source>
</evidence>
<dbReference type="Proteomes" id="UP000198856">
    <property type="component" value="Unassembled WGS sequence"/>
</dbReference>
<dbReference type="AlphaFoldDB" id="A0A1G8STH6"/>
<organism evidence="1 2">
    <name type="scientific">Halovenus aranensis</name>
    <dbReference type="NCBI Taxonomy" id="890420"/>
    <lineage>
        <taxon>Archaea</taxon>
        <taxon>Methanobacteriati</taxon>
        <taxon>Methanobacteriota</taxon>
        <taxon>Stenosarchaea group</taxon>
        <taxon>Halobacteria</taxon>
        <taxon>Halobacteriales</taxon>
        <taxon>Haloarculaceae</taxon>
        <taxon>Halovenus</taxon>
    </lineage>
</organism>
<proteinExistence type="predicted"/>
<dbReference type="EMBL" id="FNFC01000002">
    <property type="protein sequence ID" value="SDJ32463.1"/>
    <property type="molecule type" value="Genomic_DNA"/>
</dbReference>
<protein>
    <submittedName>
        <fullName evidence="1">Uncharacterized protein</fullName>
    </submittedName>
</protein>
<dbReference type="OrthoDB" id="275227at2157"/>
<sequence>MPANEVHEVDLYGNSLTIELREMRSGGKREIDIESDDGRKWRVVATSTGSLDHIETTWRDGKLADLDEPDWMGDLFAQLSGA</sequence>
<evidence type="ECO:0000313" key="2">
    <source>
        <dbReference type="Proteomes" id="UP000198856"/>
    </source>
</evidence>